<sequence length="686" mass="72166">MGQNASVPVRSQAQDSQSGDTNSSASTTSANNQGSAPSALASESPASSSSSSSSSTASSSAAASSSAVRPPGTLRLRSLSGHAVDSVGPSQSSSAPLPVASVGGTSRRRRRTSSSDETGTSSSRSKRRQRTSSALRRITSLFNRSNSDDDDMDQAVTSRSPSNASLASSLRSQPSSIFPNARSSENDSNNMANVASDLSRELADALSREAFPRPGSSLFRRRSSLQEHRRNSLFSADDLLFPSMGSSSRSLFRNNNGHTGATDNTNSDSTSSSLGRGIRPRSNFTDHAIMLSRLLAIAASATASSLVGSNAGGLGSGRSMGASQDGDNSFHGFLNQLQNGLLANELAGIRSNNSNSDGASNDGENTGNGQEQRQTQNFFRMFRFSSPTSGAHQGMVPVLIVGIRAMPMSEDADATQTAPDAPGSATFFNASSSRPIRLNGNRTNSSATTDSESSGQEQGRENQDDNTSSSRQDSNGTDSTHGTDTESHQNRRPEDISLLERLGIPGFGHRSDDNDNNNRTQPPTGQTENASSTSSSSSSEQRQSWIVYVVGGTYPSDHPILLAPSLFTDDPSYEDMLVLETFLGQAKPPVATKDDVEASGGIITVGSDLEDTFSLGERCLVCLSAYEPGEECRKLNLCGHVFHKDCIDQWLTTGRNSCPLCRGEGVKAQSSSNPSAAEDASNDLDI</sequence>
<feature type="compositionally biased region" description="Polar residues" evidence="5">
    <location>
        <begin position="426"/>
        <end position="457"/>
    </location>
</feature>
<evidence type="ECO:0000259" key="6">
    <source>
        <dbReference type="PROSITE" id="PS50089"/>
    </source>
</evidence>
<keyword evidence="3" id="KW-0862">Zinc</keyword>
<feature type="compositionally biased region" description="Low complexity" evidence="5">
    <location>
        <begin position="158"/>
        <end position="176"/>
    </location>
</feature>
<protein>
    <submittedName>
        <fullName evidence="7">ARAD1C44638p</fullName>
    </submittedName>
</protein>
<dbReference type="CDD" id="cd16461">
    <property type="entry name" value="RING-H2_EL5-like"/>
    <property type="match status" value="1"/>
</dbReference>
<keyword evidence="1" id="KW-0479">Metal-binding</keyword>
<feature type="region of interest" description="Disordered" evidence="5">
    <location>
        <begin position="1"/>
        <end position="191"/>
    </location>
</feature>
<reference evidence="7" key="1">
    <citation type="submission" date="2014-02" db="EMBL/GenBank/DDBJ databases">
        <authorList>
            <person name="Genoscope - CEA"/>
        </authorList>
    </citation>
    <scope>NUCLEOTIDE SEQUENCE</scope>
    <source>
        <strain evidence="7">LS3</strain>
    </source>
</reference>
<dbReference type="AlphaFoldDB" id="A0A060T408"/>
<feature type="region of interest" description="Disordered" evidence="5">
    <location>
        <begin position="411"/>
        <end position="542"/>
    </location>
</feature>
<evidence type="ECO:0000313" key="7">
    <source>
        <dbReference type="EMBL" id="CDP35840.1"/>
    </source>
</evidence>
<name>A0A060T408_BLAAD</name>
<dbReference type="PANTHER" id="PTHR14155">
    <property type="entry name" value="RING FINGER DOMAIN-CONTAINING"/>
    <property type="match status" value="1"/>
</dbReference>
<dbReference type="SUPFAM" id="SSF57850">
    <property type="entry name" value="RING/U-box"/>
    <property type="match status" value="1"/>
</dbReference>
<feature type="compositionally biased region" description="Low complexity" evidence="5">
    <location>
        <begin position="18"/>
        <end position="67"/>
    </location>
</feature>
<feature type="domain" description="RING-type" evidence="6">
    <location>
        <begin position="619"/>
        <end position="662"/>
    </location>
</feature>
<feature type="compositionally biased region" description="Polar residues" evidence="5">
    <location>
        <begin position="250"/>
        <end position="261"/>
    </location>
</feature>
<proteinExistence type="predicted"/>
<dbReference type="GO" id="GO:0008270">
    <property type="term" value="F:zinc ion binding"/>
    <property type="evidence" value="ECO:0007669"/>
    <property type="project" value="UniProtKB-KW"/>
</dbReference>
<dbReference type="InterPro" id="IPR053238">
    <property type="entry name" value="RING-H2_zinc_finger"/>
</dbReference>
<feature type="region of interest" description="Disordered" evidence="5">
    <location>
        <begin position="665"/>
        <end position="686"/>
    </location>
</feature>
<keyword evidence="2 4" id="KW-0863">Zinc-finger</keyword>
<feature type="compositionally biased region" description="Polar residues" evidence="5">
    <location>
        <begin position="465"/>
        <end position="480"/>
    </location>
</feature>
<feature type="compositionally biased region" description="Low complexity" evidence="5">
    <location>
        <begin position="262"/>
        <end position="273"/>
    </location>
</feature>
<organism evidence="7">
    <name type="scientific">Blastobotrys adeninivorans</name>
    <name type="common">Yeast</name>
    <name type="synonym">Arxula adeninivorans</name>
    <dbReference type="NCBI Taxonomy" id="409370"/>
    <lineage>
        <taxon>Eukaryota</taxon>
        <taxon>Fungi</taxon>
        <taxon>Dikarya</taxon>
        <taxon>Ascomycota</taxon>
        <taxon>Saccharomycotina</taxon>
        <taxon>Dipodascomycetes</taxon>
        <taxon>Dipodascales</taxon>
        <taxon>Trichomonascaceae</taxon>
        <taxon>Blastobotrys</taxon>
    </lineage>
</organism>
<dbReference type="EMBL" id="HG937693">
    <property type="protein sequence ID" value="CDP35840.1"/>
    <property type="molecule type" value="Genomic_DNA"/>
</dbReference>
<feature type="compositionally biased region" description="Low complexity" evidence="5">
    <location>
        <begin position="351"/>
        <end position="363"/>
    </location>
</feature>
<feature type="region of interest" description="Disordered" evidence="5">
    <location>
        <begin position="250"/>
        <end position="279"/>
    </location>
</feature>
<feature type="compositionally biased region" description="Polar residues" evidence="5">
    <location>
        <begin position="517"/>
        <end position="530"/>
    </location>
</feature>
<accession>A0A060T408</accession>
<gene>
    <name evidence="7" type="ORF">GNLVRS02_ARAD1C44638g</name>
</gene>
<dbReference type="PROSITE" id="PS50089">
    <property type="entry name" value="ZF_RING_2"/>
    <property type="match status" value="1"/>
</dbReference>
<dbReference type="InterPro" id="IPR013083">
    <property type="entry name" value="Znf_RING/FYVE/PHD"/>
</dbReference>
<evidence type="ECO:0000256" key="3">
    <source>
        <dbReference type="ARBA" id="ARBA00022833"/>
    </source>
</evidence>
<feature type="compositionally biased region" description="Polar residues" evidence="5">
    <location>
        <begin position="177"/>
        <end position="191"/>
    </location>
</feature>
<evidence type="ECO:0000256" key="1">
    <source>
        <dbReference type="ARBA" id="ARBA00022723"/>
    </source>
</evidence>
<dbReference type="Gene3D" id="3.30.40.10">
    <property type="entry name" value="Zinc/RING finger domain, C3HC4 (zinc finger)"/>
    <property type="match status" value="1"/>
</dbReference>
<feature type="compositionally biased region" description="Polar residues" evidence="5">
    <location>
        <begin position="1"/>
        <end position="17"/>
    </location>
</feature>
<feature type="compositionally biased region" description="Basic and acidic residues" evidence="5">
    <location>
        <begin position="481"/>
        <end position="495"/>
    </location>
</feature>
<dbReference type="PANTHER" id="PTHR14155:SF632">
    <property type="entry name" value="RING-H2 FINGER PROTEIN ATL17-RELATED"/>
    <property type="match status" value="1"/>
</dbReference>
<dbReference type="InterPro" id="IPR001841">
    <property type="entry name" value="Znf_RING"/>
</dbReference>
<evidence type="ECO:0000256" key="5">
    <source>
        <dbReference type="SAM" id="MobiDB-lite"/>
    </source>
</evidence>
<dbReference type="SMART" id="SM00184">
    <property type="entry name" value="RING"/>
    <property type="match status" value="1"/>
</dbReference>
<evidence type="ECO:0000256" key="2">
    <source>
        <dbReference type="ARBA" id="ARBA00022771"/>
    </source>
</evidence>
<feature type="region of interest" description="Disordered" evidence="5">
    <location>
        <begin position="349"/>
        <end position="372"/>
    </location>
</feature>
<dbReference type="Pfam" id="PF13639">
    <property type="entry name" value="zf-RING_2"/>
    <property type="match status" value="1"/>
</dbReference>
<evidence type="ECO:0000256" key="4">
    <source>
        <dbReference type="PROSITE-ProRule" id="PRU00175"/>
    </source>
</evidence>
<reference evidence="7" key="2">
    <citation type="submission" date="2014-06" db="EMBL/GenBank/DDBJ databases">
        <title>The complete genome of Blastobotrys (Arxula) adeninivorans LS3 - a yeast of biotechnological interest.</title>
        <authorList>
            <person name="Kunze G."/>
            <person name="Gaillardin C."/>
            <person name="Czernicka M."/>
            <person name="Durrens P."/>
            <person name="Martin T."/>
            <person name="Boer E."/>
            <person name="Gabaldon T."/>
            <person name="Cruz J."/>
            <person name="Talla E."/>
            <person name="Marck C."/>
            <person name="Goffeau A."/>
            <person name="Barbe V."/>
            <person name="Baret P."/>
            <person name="Baronian K."/>
            <person name="Beier S."/>
            <person name="Bleykasten C."/>
            <person name="Bode R."/>
            <person name="Casaregola S."/>
            <person name="Despons L."/>
            <person name="Fairhead C."/>
            <person name="Giersberg M."/>
            <person name="Gierski P."/>
            <person name="Hahnel U."/>
            <person name="Hartmann A."/>
            <person name="Jankowska D."/>
            <person name="Jubin C."/>
            <person name="Jung P."/>
            <person name="Lafontaine I."/>
            <person name="Leh-Louis V."/>
            <person name="Lemaire M."/>
            <person name="Marcet-Houben M."/>
            <person name="Mascher M."/>
            <person name="Morel G."/>
            <person name="Richard G.-F."/>
            <person name="Riechen J."/>
            <person name="Sacerdot C."/>
            <person name="Sarkar A."/>
            <person name="Savel G."/>
            <person name="Schacherer J."/>
            <person name="Sherman D."/>
            <person name="Straub M.-L."/>
            <person name="Stein N."/>
            <person name="Thierry A."/>
            <person name="Trautwein-Schult A."/>
            <person name="Westhof E."/>
            <person name="Worch S."/>
            <person name="Dujon B."/>
            <person name="Souciet J.-L."/>
            <person name="Wincker P."/>
            <person name="Scholz U."/>
            <person name="Neuveglise N."/>
        </authorList>
    </citation>
    <scope>NUCLEOTIDE SEQUENCE</scope>
    <source>
        <strain evidence="7">LS3</strain>
    </source>
</reference>